<reference evidence="1 2" key="2">
    <citation type="submission" date="2015-01" db="EMBL/GenBank/DDBJ databases">
        <authorList>
            <consortium name="NBRP consortium"/>
            <person name="Sawabe T."/>
            <person name="Meirelles P."/>
            <person name="Feng G."/>
            <person name="Sayaka M."/>
            <person name="Hattori M."/>
            <person name="Ohkuma M."/>
        </authorList>
    </citation>
    <scope>NUCLEOTIDE SEQUENCE [LARGE SCALE GENOMIC DNA]</scope>
    <source>
        <strain evidence="1 2">JCM19232</strain>
    </source>
</reference>
<accession>A0A0B8P508</accession>
<organism evidence="1 2">
    <name type="scientific">Vibrio ishigakensis</name>
    <dbReference type="NCBI Taxonomy" id="1481914"/>
    <lineage>
        <taxon>Bacteria</taxon>
        <taxon>Pseudomonadati</taxon>
        <taxon>Pseudomonadota</taxon>
        <taxon>Gammaproteobacteria</taxon>
        <taxon>Vibrionales</taxon>
        <taxon>Vibrionaceae</taxon>
        <taxon>Vibrio</taxon>
    </lineage>
</organism>
<reference evidence="1 2" key="1">
    <citation type="submission" date="2015-01" db="EMBL/GenBank/DDBJ databases">
        <title>Vibrio sp. C5 JCM 19232 whole genome shotgun sequence.</title>
        <authorList>
            <person name="Sawabe T."/>
            <person name="Meirelles P."/>
            <person name="Feng G."/>
            <person name="Sayaka M."/>
            <person name="Hattori M."/>
            <person name="Ohkuma M."/>
        </authorList>
    </citation>
    <scope>NUCLEOTIDE SEQUENCE [LARGE SCALE GENOMIC DNA]</scope>
    <source>
        <strain evidence="1 2">JCM19232</strain>
    </source>
</reference>
<proteinExistence type="predicted"/>
<evidence type="ECO:0000313" key="1">
    <source>
        <dbReference type="EMBL" id="GAM61321.1"/>
    </source>
</evidence>
<gene>
    <name evidence="1" type="ORF">JCM19232_5622</name>
</gene>
<comment type="caution">
    <text evidence="1">The sequence shown here is derived from an EMBL/GenBank/DDBJ whole genome shotgun (WGS) entry which is preliminary data.</text>
</comment>
<name>A0A0B8P508_9VIBR</name>
<sequence length="70" mass="7631">MSESHAKQVLSLLPNKNLLILGKTGFAGLPHHFEQHGNPNTKLLAVEGGHHCHISTPEPIARAFFELLNA</sequence>
<evidence type="ECO:0000313" key="2">
    <source>
        <dbReference type="Proteomes" id="UP000031670"/>
    </source>
</evidence>
<dbReference type="AlphaFoldDB" id="A0A0B8P508"/>
<protein>
    <recommendedName>
        <fullName evidence="3">Hydrolase</fullName>
    </recommendedName>
</protein>
<dbReference type="Proteomes" id="UP000031670">
    <property type="component" value="Unassembled WGS sequence"/>
</dbReference>
<evidence type="ECO:0008006" key="3">
    <source>
        <dbReference type="Google" id="ProtNLM"/>
    </source>
</evidence>
<dbReference type="EMBL" id="BBSA01000003">
    <property type="protein sequence ID" value="GAM61321.1"/>
    <property type="molecule type" value="Genomic_DNA"/>
</dbReference>